<dbReference type="Proteomes" id="UP000502611">
    <property type="component" value="Chromosome"/>
</dbReference>
<dbReference type="AlphaFoldDB" id="A0A6M4G9X5"/>
<accession>A0A6M4G9X5</accession>
<evidence type="ECO:0000313" key="2">
    <source>
        <dbReference type="EMBL" id="QJR03995.1"/>
    </source>
</evidence>
<proteinExistence type="predicted"/>
<feature type="region of interest" description="Disordered" evidence="1">
    <location>
        <begin position="1"/>
        <end position="24"/>
    </location>
</feature>
<evidence type="ECO:0000313" key="3">
    <source>
        <dbReference type="Proteomes" id="UP000502611"/>
    </source>
</evidence>
<evidence type="ECO:0000256" key="1">
    <source>
        <dbReference type="SAM" id="MobiDB-lite"/>
    </source>
</evidence>
<dbReference type="RefSeq" id="WP_155276474.1">
    <property type="nucleotide sequence ID" value="NZ_CAIGKD010000008.1"/>
</dbReference>
<organism evidence="2 3">
    <name type="scientific">Sphingobium yanoikuyae</name>
    <name type="common">Sphingomonas yanoikuyae</name>
    <dbReference type="NCBI Taxonomy" id="13690"/>
    <lineage>
        <taxon>Bacteria</taxon>
        <taxon>Pseudomonadati</taxon>
        <taxon>Pseudomonadota</taxon>
        <taxon>Alphaproteobacteria</taxon>
        <taxon>Sphingomonadales</taxon>
        <taxon>Sphingomonadaceae</taxon>
        <taxon>Sphingobium</taxon>
    </lineage>
</organism>
<dbReference type="EMBL" id="CP053021">
    <property type="protein sequence ID" value="QJR03995.1"/>
    <property type="molecule type" value="Genomic_DNA"/>
</dbReference>
<protein>
    <submittedName>
        <fullName evidence="2">Uncharacterized protein</fullName>
    </submittedName>
</protein>
<sequence>MTIAQPQMELAQEDATSRSHAKWRTRQNQAAIIMMVILGRPGSRKSAH</sequence>
<name>A0A6M4G9X5_SPHYA</name>
<gene>
    <name evidence="2" type="ORF">HH800_18390</name>
</gene>
<reference evidence="2 3" key="1">
    <citation type="submission" date="2020-04" db="EMBL/GenBank/DDBJ databases">
        <title>The Whole Genome Analysis of High salt-tolerant Sphingobium yanoikuyae YC-XJ2 with Aryl organophosphorus flame retardants (aryl-OPFRs)-degrading capacity and characteristics of Related phosphotriesterase.</title>
        <authorList>
            <person name="Li X."/>
        </authorList>
    </citation>
    <scope>NUCLEOTIDE SEQUENCE [LARGE SCALE GENOMIC DNA]</scope>
    <source>
        <strain evidence="2 3">YC-XJ2</strain>
    </source>
</reference>